<name>A0ABD0XXN9_9HEMI</name>
<proteinExistence type="predicted"/>
<organism evidence="2 3">
    <name type="scientific">Ranatra chinensis</name>
    <dbReference type="NCBI Taxonomy" id="642074"/>
    <lineage>
        <taxon>Eukaryota</taxon>
        <taxon>Metazoa</taxon>
        <taxon>Ecdysozoa</taxon>
        <taxon>Arthropoda</taxon>
        <taxon>Hexapoda</taxon>
        <taxon>Insecta</taxon>
        <taxon>Pterygota</taxon>
        <taxon>Neoptera</taxon>
        <taxon>Paraneoptera</taxon>
        <taxon>Hemiptera</taxon>
        <taxon>Heteroptera</taxon>
        <taxon>Panheteroptera</taxon>
        <taxon>Nepomorpha</taxon>
        <taxon>Nepidae</taxon>
        <taxon>Ranatrinae</taxon>
        <taxon>Ranatra</taxon>
    </lineage>
</organism>
<dbReference type="AlphaFoldDB" id="A0ABD0XXN9"/>
<evidence type="ECO:0000256" key="1">
    <source>
        <dbReference type="SAM" id="MobiDB-lite"/>
    </source>
</evidence>
<dbReference type="Proteomes" id="UP001558652">
    <property type="component" value="Unassembled WGS sequence"/>
</dbReference>
<gene>
    <name evidence="2" type="ORF">AAG570_005527</name>
</gene>
<reference evidence="2 3" key="1">
    <citation type="submission" date="2024-07" db="EMBL/GenBank/DDBJ databases">
        <title>Chromosome-level genome assembly of the water stick insect Ranatra chinensis (Heteroptera: Nepidae).</title>
        <authorList>
            <person name="Liu X."/>
        </authorList>
    </citation>
    <scope>NUCLEOTIDE SEQUENCE [LARGE SCALE GENOMIC DNA]</scope>
    <source>
        <strain evidence="2">Cailab_2021Rc</strain>
        <tissue evidence="2">Muscle</tissue>
    </source>
</reference>
<keyword evidence="3" id="KW-1185">Reference proteome</keyword>
<evidence type="ECO:0000313" key="3">
    <source>
        <dbReference type="Proteomes" id="UP001558652"/>
    </source>
</evidence>
<feature type="region of interest" description="Disordered" evidence="1">
    <location>
        <begin position="21"/>
        <end position="41"/>
    </location>
</feature>
<accession>A0ABD0XXN9</accession>
<evidence type="ECO:0000313" key="2">
    <source>
        <dbReference type="EMBL" id="KAL1116032.1"/>
    </source>
</evidence>
<sequence length="187" mass="20298">MATNEILGSERGRAVVRRWTADGATLPDTRRRTSHSSTPSGCHIAEVATGASAIHYSRIYHLTDPKAVAVCVVAPTPPSTVAAGRNRFRACLSRAPKRFSEGVTVDAFQNTTAIGEGEGRYIVLSSPADIQSQEGGKLRVPISVVSCYENKKQEFTILLSTLNKLIEKKKETVLVLYQKFDSSTGFV</sequence>
<protein>
    <submittedName>
        <fullName evidence="2">Uncharacterized protein</fullName>
    </submittedName>
</protein>
<dbReference type="EMBL" id="JBFDAA010000018">
    <property type="protein sequence ID" value="KAL1116032.1"/>
    <property type="molecule type" value="Genomic_DNA"/>
</dbReference>
<comment type="caution">
    <text evidence="2">The sequence shown here is derived from an EMBL/GenBank/DDBJ whole genome shotgun (WGS) entry which is preliminary data.</text>
</comment>